<protein>
    <recommendedName>
        <fullName evidence="3">ABC transporter ATPase</fullName>
    </recommendedName>
</protein>
<evidence type="ECO:0000313" key="2">
    <source>
        <dbReference type="Proteomes" id="UP001597427"/>
    </source>
</evidence>
<dbReference type="EMBL" id="JBHUMO010000044">
    <property type="protein sequence ID" value="MFD2729185.1"/>
    <property type="molecule type" value="Genomic_DNA"/>
</dbReference>
<dbReference type="RefSeq" id="WP_379981305.1">
    <property type="nucleotide sequence ID" value="NZ_JBHUMO010000044.1"/>
</dbReference>
<gene>
    <name evidence="1" type="ORF">ACFSR0_07090</name>
</gene>
<keyword evidence="2" id="KW-1185">Reference proteome</keyword>
<dbReference type="Proteomes" id="UP001597427">
    <property type="component" value="Unassembled WGS sequence"/>
</dbReference>
<comment type="caution">
    <text evidence="1">The sequence shown here is derived from an EMBL/GenBank/DDBJ whole genome shotgun (WGS) entry which is preliminary data.</text>
</comment>
<proteinExistence type="predicted"/>
<organism evidence="1 2">
    <name type="scientific">Enterococcus camelliae</name>
    <dbReference type="NCBI Taxonomy" id="453959"/>
    <lineage>
        <taxon>Bacteria</taxon>
        <taxon>Bacillati</taxon>
        <taxon>Bacillota</taxon>
        <taxon>Bacilli</taxon>
        <taxon>Lactobacillales</taxon>
        <taxon>Enterococcaceae</taxon>
        <taxon>Enterococcus</taxon>
    </lineage>
</organism>
<sequence>MAKAATAQSKQDKLYERTLKTIGVVAKLPIIRVNRKKFLKEQFAGSPDLEKIIKYGPQSVYTTTDLRKKATEIIKTSTKKTSLASFAAGMPSNPLIMMVAGSADVAQYFGFAIHMAQQIAYLFGEEDLFTSKTDELSEEAKLRIIAYLGVMFGVGGAAFLVSKISKQAGEHLGQRIAAKTLTQTSWFPLVKKVGAKMGQTITQESIEKTVTKSVPIIGGVISGSLTYVTFIPMGNRLADAFVLHLDGQFTEAPFTLAKRRHFLERFKRRQKPMDEIIEGEFKVLPLEGLENERNH</sequence>
<name>A0ABW5TKQ2_9ENTE</name>
<evidence type="ECO:0008006" key="3">
    <source>
        <dbReference type="Google" id="ProtNLM"/>
    </source>
</evidence>
<accession>A0ABW5TKQ2</accession>
<reference evidence="2" key="1">
    <citation type="journal article" date="2019" name="Int. J. Syst. Evol. Microbiol.">
        <title>The Global Catalogue of Microorganisms (GCM) 10K type strain sequencing project: providing services to taxonomists for standard genome sequencing and annotation.</title>
        <authorList>
            <consortium name="The Broad Institute Genomics Platform"/>
            <consortium name="The Broad Institute Genome Sequencing Center for Infectious Disease"/>
            <person name="Wu L."/>
            <person name="Ma J."/>
        </authorList>
    </citation>
    <scope>NUCLEOTIDE SEQUENCE [LARGE SCALE GENOMIC DNA]</scope>
    <source>
        <strain evidence="2">TISTR 932</strain>
    </source>
</reference>
<evidence type="ECO:0000313" key="1">
    <source>
        <dbReference type="EMBL" id="MFD2729185.1"/>
    </source>
</evidence>